<evidence type="ECO:0000256" key="2">
    <source>
        <dbReference type="RuleBase" id="RU003616"/>
    </source>
</evidence>
<dbReference type="RefSeq" id="WP_145851146.1">
    <property type="nucleotide sequence ID" value="NZ_RPFW01000001.1"/>
</dbReference>
<dbReference type="SUPFAM" id="SSF49764">
    <property type="entry name" value="HSP20-like chaperones"/>
    <property type="match status" value="1"/>
</dbReference>
<comment type="similarity">
    <text evidence="1 2">Belongs to the small heat shock protein (HSP20) family.</text>
</comment>
<dbReference type="CDD" id="cd06464">
    <property type="entry name" value="ACD_sHsps-like"/>
    <property type="match status" value="1"/>
</dbReference>
<name>A0A6P2C8R8_9ACTN</name>
<dbReference type="Gene3D" id="2.60.40.790">
    <property type="match status" value="1"/>
</dbReference>
<dbReference type="Proteomes" id="UP000460272">
    <property type="component" value="Unassembled WGS sequence"/>
</dbReference>
<gene>
    <name evidence="4" type="ORF">EAS64_02920</name>
</gene>
<dbReference type="AlphaFoldDB" id="A0A6P2C8R8"/>
<feature type="domain" description="SHSP" evidence="3">
    <location>
        <begin position="39"/>
        <end position="151"/>
    </location>
</feature>
<dbReference type="InterPro" id="IPR008978">
    <property type="entry name" value="HSP20-like_chaperone"/>
</dbReference>
<dbReference type="EMBL" id="RPFW01000001">
    <property type="protein sequence ID" value="TVZ06391.1"/>
    <property type="molecule type" value="Genomic_DNA"/>
</dbReference>
<evidence type="ECO:0000313" key="5">
    <source>
        <dbReference type="Proteomes" id="UP000460272"/>
    </source>
</evidence>
<organism evidence="4 5">
    <name type="scientific">Trebonia kvetii</name>
    <dbReference type="NCBI Taxonomy" id="2480626"/>
    <lineage>
        <taxon>Bacteria</taxon>
        <taxon>Bacillati</taxon>
        <taxon>Actinomycetota</taxon>
        <taxon>Actinomycetes</taxon>
        <taxon>Streptosporangiales</taxon>
        <taxon>Treboniaceae</taxon>
        <taxon>Trebonia</taxon>
    </lineage>
</organism>
<dbReference type="PANTHER" id="PTHR11527">
    <property type="entry name" value="HEAT-SHOCK PROTEIN 20 FAMILY MEMBER"/>
    <property type="match status" value="1"/>
</dbReference>
<evidence type="ECO:0000256" key="1">
    <source>
        <dbReference type="PROSITE-ProRule" id="PRU00285"/>
    </source>
</evidence>
<dbReference type="InterPro" id="IPR002068">
    <property type="entry name" value="A-crystallin/Hsp20_dom"/>
</dbReference>
<protein>
    <submittedName>
        <fullName evidence="4">Hsp20/alpha crystallin family protein</fullName>
    </submittedName>
</protein>
<evidence type="ECO:0000259" key="3">
    <source>
        <dbReference type="PROSITE" id="PS01031"/>
    </source>
</evidence>
<reference evidence="4 5" key="1">
    <citation type="submission" date="2018-11" db="EMBL/GenBank/DDBJ databases">
        <title>Trebonia kvetii gen.nov., sp.nov., a novel acidophilic actinobacterium, and proposal of the new actinobacterial family Treboniaceae fam. nov.</title>
        <authorList>
            <person name="Rapoport D."/>
            <person name="Sagova-Mareckova M."/>
            <person name="Sedlacek I."/>
            <person name="Provaznik J."/>
            <person name="Kralova S."/>
            <person name="Pavlinic D."/>
            <person name="Benes V."/>
            <person name="Kopecky J."/>
        </authorList>
    </citation>
    <scope>NUCLEOTIDE SEQUENCE [LARGE SCALE GENOMIC DNA]</scope>
    <source>
        <strain evidence="4 5">15Tr583</strain>
    </source>
</reference>
<sequence>MTVMTAWDLFEDLRAAQDETLRATRGHGWRPGQQFTSGGAPAAWAPAVDISERKDAYLVAAELPGVKADALEITFEDGLLTIQGERRFAHDSAEEKMHRTERYYGAFRRSITLPSHVEADKIEASVQDGVLQILVPKAPDVQAKRIRVHAGQGHTVLTQDVLTPDATIKDDR</sequence>
<keyword evidence="5" id="KW-1185">Reference proteome</keyword>
<dbReference type="Pfam" id="PF00011">
    <property type="entry name" value="HSP20"/>
    <property type="match status" value="1"/>
</dbReference>
<accession>A0A6P2C8R8</accession>
<dbReference type="InterPro" id="IPR031107">
    <property type="entry name" value="Small_HSP"/>
</dbReference>
<dbReference type="OrthoDB" id="9809760at2"/>
<comment type="caution">
    <text evidence="4">The sequence shown here is derived from an EMBL/GenBank/DDBJ whole genome shotgun (WGS) entry which is preliminary data.</text>
</comment>
<proteinExistence type="inferred from homology"/>
<evidence type="ECO:0000313" key="4">
    <source>
        <dbReference type="EMBL" id="TVZ06391.1"/>
    </source>
</evidence>
<dbReference type="PROSITE" id="PS01031">
    <property type="entry name" value="SHSP"/>
    <property type="match status" value="1"/>
</dbReference>